<dbReference type="PANTHER" id="PTHR11963">
    <property type="entry name" value="LEUCINE AMINOPEPTIDASE-RELATED"/>
    <property type="match status" value="1"/>
</dbReference>
<evidence type="ECO:0000256" key="5">
    <source>
        <dbReference type="ARBA" id="ARBA00022670"/>
    </source>
</evidence>
<evidence type="ECO:0000313" key="8">
    <source>
        <dbReference type="EMBL" id="CUV03005.1"/>
    </source>
</evidence>
<dbReference type="EC" id="3.4.11.1" evidence="3"/>
<evidence type="ECO:0000256" key="4">
    <source>
        <dbReference type="ARBA" id="ARBA00022438"/>
    </source>
</evidence>
<evidence type="ECO:0000256" key="3">
    <source>
        <dbReference type="ARBA" id="ARBA00012565"/>
    </source>
</evidence>
<keyword evidence="5" id="KW-0645">Protease</keyword>
<dbReference type="Pfam" id="PF00883">
    <property type="entry name" value="Peptidase_M17"/>
    <property type="match status" value="1"/>
</dbReference>
<keyword evidence="6 8" id="KW-0378">Hydrolase</keyword>
<evidence type="ECO:0000259" key="7">
    <source>
        <dbReference type="PROSITE" id="PS00631"/>
    </source>
</evidence>
<comment type="catalytic activity">
    <reaction evidence="1">
        <text>Release of an N-terminal amino acid, Xaa-|-Yaa-, in which Xaa is preferably Leu, but may be other amino acids including Pro although not Arg or Lys, and Yaa may be Pro. Amino acid amides and methyl esters are also readily hydrolyzed, but rates on arylamides are exceedingly low.</text>
        <dbReference type="EC" id="3.4.11.1"/>
    </reaction>
</comment>
<dbReference type="PANTHER" id="PTHR11963:SF23">
    <property type="entry name" value="CYTOSOL AMINOPEPTIDASE"/>
    <property type="match status" value="1"/>
</dbReference>
<evidence type="ECO:0000256" key="1">
    <source>
        <dbReference type="ARBA" id="ARBA00000135"/>
    </source>
</evidence>
<evidence type="ECO:0000256" key="6">
    <source>
        <dbReference type="ARBA" id="ARBA00022801"/>
    </source>
</evidence>
<dbReference type="GO" id="GO:0006508">
    <property type="term" value="P:proteolysis"/>
    <property type="evidence" value="ECO:0007669"/>
    <property type="project" value="UniProtKB-KW"/>
</dbReference>
<dbReference type="EMBL" id="FAXA01000344">
    <property type="protein sequence ID" value="CUV03005.1"/>
    <property type="molecule type" value="Genomic_DNA"/>
</dbReference>
<dbReference type="GO" id="GO:0070006">
    <property type="term" value="F:metalloaminopeptidase activity"/>
    <property type="evidence" value="ECO:0007669"/>
    <property type="project" value="InterPro"/>
</dbReference>
<dbReference type="SUPFAM" id="SSF53187">
    <property type="entry name" value="Zn-dependent exopeptidases"/>
    <property type="match status" value="1"/>
</dbReference>
<dbReference type="NCBIfam" id="NF002083">
    <property type="entry name" value="PRK00913.3-5"/>
    <property type="match status" value="1"/>
</dbReference>
<dbReference type="Pfam" id="PF02789">
    <property type="entry name" value="Peptidase_M17_N"/>
    <property type="match status" value="1"/>
</dbReference>
<dbReference type="Gene3D" id="3.40.630.10">
    <property type="entry name" value="Zn peptidases"/>
    <property type="match status" value="1"/>
</dbReference>
<feature type="domain" description="Cytosol aminopeptidase" evidence="7">
    <location>
        <begin position="371"/>
        <end position="378"/>
    </location>
</feature>
<dbReference type="InterPro" id="IPR043472">
    <property type="entry name" value="Macro_dom-like"/>
</dbReference>
<name>A0A160VBY4_9ZZZZ</name>
<dbReference type="InterPro" id="IPR011356">
    <property type="entry name" value="Leucine_aapep/pepB"/>
</dbReference>
<dbReference type="Gene3D" id="3.40.220.10">
    <property type="entry name" value="Leucine Aminopeptidase, subunit E, domain 1"/>
    <property type="match status" value="1"/>
</dbReference>
<dbReference type="CDD" id="cd00433">
    <property type="entry name" value="Peptidase_M17"/>
    <property type="match status" value="1"/>
</dbReference>
<dbReference type="InterPro" id="IPR000819">
    <property type="entry name" value="Peptidase_M17_C"/>
</dbReference>
<dbReference type="InterPro" id="IPR023042">
    <property type="entry name" value="Peptidase_M17_leu_NH2_pept"/>
</dbReference>
<dbReference type="InterPro" id="IPR008283">
    <property type="entry name" value="Peptidase_M17_N"/>
</dbReference>
<dbReference type="NCBIfam" id="NF002073">
    <property type="entry name" value="PRK00913.1-2"/>
    <property type="match status" value="1"/>
</dbReference>
<organism evidence="8">
    <name type="scientific">hydrothermal vent metagenome</name>
    <dbReference type="NCBI Taxonomy" id="652676"/>
    <lineage>
        <taxon>unclassified sequences</taxon>
        <taxon>metagenomes</taxon>
        <taxon>ecological metagenomes</taxon>
    </lineage>
</organism>
<dbReference type="PRINTS" id="PR00481">
    <property type="entry name" value="LAMNOPPTDASE"/>
</dbReference>
<gene>
    <name evidence="8" type="ORF">MGWOODY_Clf2772</name>
</gene>
<proteinExistence type="inferred from homology"/>
<protein>
    <recommendedName>
        <fullName evidence="3">leucyl aminopeptidase</fullName>
        <ecNumber evidence="3">3.4.11.1</ecNumber>
    </recommendedName>
</protein>
<dbReference type="SUPFAM" id="SSF52949">
    <property type="entry name" value="Macro domain-like"/>
    <property type="match status" value="1"/>
</dbReference>
<accession>A0A160VBY4</accession>
<comment type="similarity">
    <text evidence="2">Belongs to the peptidase M17 family.</text>
</comment>
<reference evidence="8" key="1">
    <citation type="submission" date="2015-10" db="EMBL/GenBank/DDBJ databases">
        <authorList>
            <person name="Gilbert D.G."/>
        </authorList>
    </citation>
    <scope>NUCLEOTIDE SEQUENCE</scope>
</reference>
<dbReference type="GO" id="GO:0005737">
    <property type="term" value="C:cytoplasm"/>
    <property type="evidence" value="ECO:0007669"/>
    <property type="project" value="InterPro"/>
</dbReference>
<dbReference type="AlphaFoldDB" id="A0A160VBY4"/>
<dbReference type="NCBIfam" id="NF002074">
    <property type="entry name" value="PRK00913.1-4"/>
    <property type="match status" value="1"/>
</dbReference>
<dbReference type="PROSITE" id="PS00631">
    <property type="entry name" value="CYTOSOL_AP"/>
    <property type="match status" value="1"/>
</dbReference>
<sequence>MTTTKPQAAKAKRSTKASKVKGLEIDVQSADITKIDTPALVVNLFRGVKKPAGATGAVDKALGGLITQLIEDGEIKGSAGETTLIHTLGKIKPSRVLVAGLGPQDKFDAQVVRRVSAEVVRFLRRKGISSAATTAHGTGIGGLDPQLSGQTIAEGAHLGLYKFGVYLTKSGESTNEFEKLTVVELDKDRAKSIEVGVKLGCTIAQASITARNMVNEPANHMTPSRMAEAAQKVATNQGLRIEIMDNAQIKKMGMGAFMGVAQGTDEPAKLIVLRYDGDPSNPENNLGLIGKGITFDTGGISLKPPGGMEAMKGDMAGGASVIAAMEIIGQTKPKINVLAVIAATENMPGASAQRPGDVVRAMNGKTIEVINTDAEGRLVLADALCYARKQGITRLVDVATLTGAMVTTLGKACTGMMGNDDTLVQQTIDAGKKTGEKFWELPMFDEYKDLIKSDVADMKNSGGRQAGSISAALLLAEFVDGAAWVHLDIAGTSTSDKVSGYLVKGASGVPVRTLAQLASDLADAGAAKKSKSKAKAK</sequence>
<dbReference type="GO" id="GO:0030145">
    <property type="term" value="F:manganese ion binding"/>
    <property type="evidence" value="ECO:0007669"/>
    <property type="project" value="InterPro"/>
</dbReference>
<dbReference type="HAMAP" id="MF_00181">
    <property type="entry name" value="Cytosol_peptidase_M17"/>
    <property type="match status" value="1"/>
</dbReference>
<evidence type="ECO:0000256" key="2">
    <source>
        <dbReference type="ARBA" id="ARBA00009528"/>
    </source>
</evidence>
<keyword evidence="4 8" id="KW-0031">Aminopeptidase</keyword>